<dbReference type="KEGG" id="hcv:FTV88_1149"/>
<gene>
    <name evidence="1" type="ORF">FTV88_1149</name>
</gene>
<proteinExistence type="predicted"/>
<evidence type="ECO:0000313" key="2">
    <source>
        <dbReference type="Proteomes" id="UP000366051"/>
    </source>
</evidence>
<dbReference type="Proteomes" id="UP000366051">
    <property type="component" value="Chromosome"/>
</dbReference>
<dbReference type="AlphaFoldDB" id="A0A5Q2N141"/>
<accession>A0A5Q2N141</accession>
<dbReference type="EMBL" id="CP045875">
    <property type="protein sequence ID" value="QGG47296.1"/>
    <property type="molecule type" value="Genomic_DNA"/>
</dbReference>
<sequence>MKAIFYRKISDLNELKKLTEATLKYAQKGQPYIVTTEVILNNEDFQAFASDFLADHPWITKETGGVTPQGEERCIRVINEQSGQTVLVNSEGHNYARYTSLEIPDEQFERKKPEYYEPENGVVIIDDITAPPLKVQESIPIDAFELKIPLKEHDGRTLCNLIKIISREEQLIVKVLEQSEPLMDEQFTKDLSQYEITTFEEFQKAFEELEGPERCPVLSVNIDAETYSINLYSQTFTSEKIAFLQTLFYRINLLAYIYNEKTM</sequence>
<name>A0A5Q2N141_9FIRM</name>
<reference evidence="2" key="1">
    <citation type="submission" date="2019-11" db="EMBL/GenBank/DDBJ databases">
        <title>Genome sequence of Heliorestis convoluta strain HH, an alkaliphilic and minimalistic phototrophic bacterium from a soda lake in Egypt.</title>
        <authorList>
            <person name="Dewey E.D."/>
            <person name="Stokes L.M."/>
            <person name="Burchell B.M."/>
            <person name="Shaffer K.N."/>
            <person name="Huntington A.M."/>
            <person name="Baker J.M."/>
            <person name="Nadendla S."/>
            <person name="Giglio M.G."/>
            <person name="Touchman J.W."/>
            <person name="Blankenship R.E."/>
            <person name="Madigan M.T."/>
            <person name="Sattley W.M."/>
        </authorList>
    </citation>
    <scope>NUCLEOTIDE SEQUENCE [LARGE SCALE GENOMIC DNA]</scope>
    <source>
        <strain evidence="2">HH</strain>
    </source>
</reference>
<dbReference type="RefSeq" id="WP_207707917.1">
    <property type="nucleotide sequence ID" value="NZ_CP045875.1"/>
</dbReference>
<evidence type="ECO:0000313" key="1">
    <source>
        <dbReference type="EMBL" id="QGG47296.1"/>
    </source>
</evidence>
<keyword evidence="2" id="KW-1185">Reference proteome</keyword>
<protein>
    <submittedName>
        <fullName evidence="1">Uncharacterized protein</fullName>
    </submittedName>
</protein>
<organism evidence="1 2">
    <name type="scientific">Heliorestis convoluta</name>
    <dbReference type="NCBI Taxonomy" id="356322"/>
    <lineage>
        <taxon>Bacteria</taxon>
        <taxon>Bacillati</taxon>
        <taxon>Bacillota</taxon>
        <taxon>Clostridia</taxon>
        <taxon>Eubacteriales</taxon>
        <taxon>Heliobacteriaceae</taxon>
        <taxon>Heliorestis</taxon>
    </lineage>
</organism>